<dbReference type="EMBL" id="JAVLVU010000001">
    <property type="protein sequence ID" value="MDT3403659.1"/>
    <property type="molecule type" value="Genomic_DNA"/>
</dbReference>
<name>A0ABU3GV64_9SPHI</name>
<sequence>MPFLNLAGYIEKNIESITSDDELQILWFLSQDNKAEATIYIRDELVASMTDGSMPGWSAMVKMDGPLAKVLKR</sequence>
<evidence type="ECO:0000313" key="1">
    <source>
        <dbReference type="EMBL" id="MDT3403659.1"/>
    </source>
</evidence>
<accession>A0ABU3GV64</accession>
<reference evidence="2" key="1">
    <citation type="submission" date="2023-07" db="EMBL/GenBank/DDBJ databases">
        <title>Functional and genomic diversity of the sorghum phyllosphere microbiome.</title>
        <authorList>
            <person name="Shade A."/>
        </authorList>
    </citation>
    <scope>NUCLEOTIDE SEQUENCE [LARGE SCALE GENOMIC DNA]</scope>
    <source>
        <strain evidence="2">SORGH_AS_0422</strain>
    </source>
</reference>
<protein>
    <submittedName>
        <fullName evidence="1">Uncharacterized protein</fullName>
    </submittedName>
</protein>
<dbReference type="Proteomes" id="UP001258315">
    <property type="component" value="Unassembled WGS sequence"/>
</dbReference>
<gene>
    <name evidence="1" type="ORF">QE417_002731</name>
</gene>
<proteinExistence type="predicted"/>
<keyword evidence="2" id="KW-1185">Reference proteome</keyword>
<evidence type="ECO:0000313" key="2">
    <source>
        <dbReference type="Proteomes" id="UP001258315"/>
    </source>
</evidence>
<dbReference type="RefSeq" id="WP_311950830.1">
    <property type="nucleotide sequence ID" value="NZ_JAVLVU010000001.1"/>
</dbReference>
<organism evidence="1 2">
    <name type="scientific">Mucilaginibacter terrae</name>
    <dbReference type="NCBI Taxonomy" id="1955052"/>
    <lineage>
        <taxon>Bacteria</taxon>
        <taxon>Pseudomonadati</taxon>
        <taxon>Bacteroidota</taxon>
        <taxon>Sphingobacteriia</taxon>
        <taxon>Sphingobacteriales</taxon>
        <taxon>Sphingobacteriaceae</taxon>
        <taxon>Mucilaginibacter</taxon>
    </lineage>
</organism>
<comment type="caution">
    <text evidence="1">The sequence shown here is derived from an EMBL/GenBank/DDBJ whole genome shotgun (WGS) entry which is preliminary data.</text>
</comment>